<protein>
    <submittedName>
        <fullName evidence="2">Uncharacterized protein</fullName>
    </submittedName>
</protein>
<accession>A0A226ECM8</accession>
<feature type="region of interest" description="Disordered" evidence="1">
    <location>
        <begin position="62"/>
        <end position="93"/>
    </location>
</feature>
<gene>
    <name evidence="2" type="ORF">Fcan01_11623</name>
</gene>
<comment type="caution">
    <text evidence="2">The sequence shown here is derived from an EMBL/GenBank/DDBJ whole genome shotgun (WGS) entry which is preliminary data.</text>
</comment>
<evidence type="ECO:0000313" key="2">
    <source>
        <dbReference type="EMBL" id="OXA54446.1"/>
    </source>
</evidence>
<dbReference type="AlphaFoldDB" id="A0A226ECM8"/>
<proteinExistence type="predicted"/>
<dbReference type="EMBL" id="LNIX01000005">
    <property type="protein sequence ID" value="OXA54446.1"/>
    <property type="molecule type" value="Genomic_DNA"/>
</dbReference>
<dbReference type="OrthoDB" id="3219649at2759"/>
<reference evidence="2 3" key="1">
    <citation type="submission" date="2015-12" db="EMBL/GenBank/DDBJ databases">
        <title>The genome of Folsomia candida.</title>
        <authorList>
            <person name="Faddeeva A."/>
            <person name="Derks M.F."/>
            <person name="Anvar Y."/>
            <person name="Smit S."/>
            <person name="Van Straalen N."/>
            <person name="Roelofs D."/>
        </authorList>
    </citation>
    <scope>NUCLEOTIDE SEQUENCE [LARGE SCALE GENOMIC DNA]</scope>
    <source>
        <strain evidence="2 3">VU population</strain>
        <tissue evidence="2">Whole body</tissue>
    </source>
</reference>
<sequence>MDFYLSIEGTDENKESAYQPEVDAADLTPPRRRTPVVFWAPPLDFLFLQHWDAAPRRRAAEKSPKIGAAAAENLSASTSGTNSTRGDGGALTHSQAVNRLKLSGVKVDSKCSDRNNPECTSLAGVKVTTINGLQKLKRQSSCPIVVVGGTETGHVNRTKKAHWNGYKADIKPNKCINSYIRKKFKAIGNRSDDGAPQFRSPAKNIYAGESDKWDILYV</sequence>
<name>A0A226ECM8_FOLCA</name>
<evidence type="ECO:0000256" key="1">
    <source>
        <dbReference type="SAM" id="MobiDB-lite"/>
    </source>
</evidence>
<keyword evidence="3" id="KW-1185">Reference proteome</keyword>
<organism evidence="2 3">
    <name type="scientific">Folsomia candida</name>
    <name type="common">Springtail</name>
    <dbReference type="NCBI Taxonomy" id="158441"/>
    <lineage>
        <taxon>Eukaryota</taxon>
        <taxon>Metazoa</taxon>
        <taxon>Ecdysozoa</taxon>
        <taxon>Arthropoda</taxon>
        <taxon>Hexapoda</taxon>
        <taxon>Collembola</taxon>
        <taxon>Entomobryomorpha</taxon>
        <taxon>Isotomoidea</taxon>
        <taxon>Isotomidae</taxon>
        <taxon>Proisotominae</taxon>
        <taxon>Folsomia</taxon>
    </lineage>
</organism>
<evidence type="ECO:0000313" key="3">
    <source>
        <dbReference type="Proteomes" id="UP000198287"/>
    </source>
</evidence>
<dbReference type="Proteomes" id="UP000198287">
    <property type="component" value="Unassembled WGS sequence"/>
</dbReference>
<feature type="compositionally biased region" description="Polar residues" evidence="1">
    <location>
        <begin position="74"/>
        <end position="85"/>
    </location>
</feature>